<keyword evidence="2 3" id="KW-0067">ATP-binding</keyword>
<dbReference type="Proteomes" id="UP000035763">
    <property type="component" value="Unassembled WGS sequence"/>
</dbReference>
<dbReference type="SMART" id="SM00382">
    <property type="entry name" value="AAA"/>
    <property type="match status" value="1"/>
</dbReference>
<dbReference type="OrthoDB" id="9807790at2"/>
<proteinExistence type="predicted"/>
<dbReference type="RefSeq" id="WP_083433749.1">
    <property type="nucleotide sequence ID" value="NZ_HG764815.1"/>
</dbReference>
<dbReference type="AlphaFoldDB" id="W6JVI1"/>
<evidence type="ECO:0000256" key="3">
    <source>
        <dbReference type="PROSITE-ProRule" id="PRU00289"/>
    </source>
</evidence>
<evidence type="ECO:0000313" key="6">
    <source>
        <dbReference type="EMBL" id="CCH73002.1"/>
    </source>
</evidence>
<dbReference type="EMBL" id="CAJA01000139">
    <property type="protein sequence ID" value="CCH73002.1"/>
    <property type="molecule type" value="Genomic_DNA"/>
</dbReference>
<dbReference type="PROSITE" id="PS50901">
    <property type="entry name" value="FTSK"/>
    <property type="match status" value="1"/>
</dbReference>
<evidence type="ECO:0000256" key="4">
    <source>
        <dbReference type="SAM" id="MobiDB-lite"/>
    </source>
</evidence>
<evidence type="ECO:0000313" key="7">
    <source>
        <dbReference type="Proteomes" id="UP000035763"/>
    </source>
</evidence>
<feature type="domain" description="FtsK" evidence="5">
    <location>
        <begin position="513"/>
        <end position="716"/>
    </location>
</feature>
<dbReference type="SUPFAM" id="SSF52540">
    <property type="entry name" value="P-loop containing nucleoside triphosphate hydrolases"/>
    <property type="match status" value="1"/>
</dbReference>
<dbReference type="GO" id="GO:0005524">
    <property type="term" value="F:ATP binding"/>
    <property type="evidence" value="ECO:0007669"/>
    <property type="project" value="UniProtKB-UniRule"/>
</dbReference>
<dbReference type="GO" id="GO:0003677">
    <property type="term" value="F:DNA binding"/>
    <property type="evidence" value="ECO:0007669"/>
    <property type="project" value="InterPro"/>
</dbReference>
<dbReference type="InterPro" id="IPR027417">
    <property type="entry name" value="P-loop_NTPase"/>
</dbReference>
<dbReference type="Gene3D" id="3.40.50.300">
    <property type="entry name" value="P-loop containing nucleotide triphosphate hydrolases"/>
    <property type="match status" value="2"/>
</dbReference>
<comment type="caution">
    <text evidence="6">The sequence shown here is derived from an EMBL/GenBank/DDBJ whole genome shotgun (WGS) entry which is preliminary data.</text>
</comment>
<name>W6JVI1_9MICO</name>
<feature type="binding site" evidence="3">
    <location>
        <begin position="531"/>
        <end position="538"/>
    </location>
    <ligand>
        <name>ATP</name>
        <dbReference type="ChEBI" id="CHEBI:30616"/>
    </ligand>
</feature>
<dbReference type="Pfam" id="PF01580">
    <property type="entry name" value="FtsK_SpoIIIE"/>
    <property type="match status" value="1"/>
</dbReference>
<dbReference type="InterPro" id="IPR003593">
    <property type="entry name" value="AAA+_ATPase"/>
</dbReference>
<sequence>MALPTLAYWVKKQTPDDYIAVIRRGLAGTVSGVEAHLTKVVRRLDARADSMNAIIAERDAISRAFASRWNATVPSTQNFPSASPPSDLIQRLQTGRMPWFQSGKEVLRQKESQWVSQRFFQLDELLVSELRTVASIWSRALPAKVASPASQPPALIAGIQDFAQGLDRASPGEGPLVIQVGEAAWAVDVVVPHLGSAAVSGLTTQIAAGLPPASPFATLVDLVQDGGFATDHRTSVESTVVRLLALLPAGLLKVHLFDPVKVGASLKFLSDLGDATRAAIADVRVVAADLEPLLDDLTRHVARVTQQYLGSRHSSLAEYNRAAGEVAEAYHLLVLMDFPTGRVDDDVMRKLDTLVKAGPACGVFTLILSADPGRYSFGLPVLRNEVWDDPAKMIPRMRGVLPTLPSGSSQVTVDNIRSKDWRRYISLRPLVFWRGSSWTPSTAPEVRSLVARLDRDISGAKPRSISPSATAKRLQAMPGRGRDASPDDPSTWWRKSAAHGVEAAIGVTGDRDVATVVLESAGSEPGLIIGGQPGTGKSVLLHALVCDLVRNYSPRDLELYLLDPKQGVEFTVYATGKLPHAKVITVKAPPESTILVLEDLIEQIAARGELFRNTRTPSGANPDKLDDYLSVPGVRPLPRIVAVIDEFQALLNTGNDDTSMRASGLLDRTIREGRAFGVHLVLATQSLQGITHLPAAVTNMIGSKVVLRVSEDDSRIFLGPQDLDAARLGKGSGKAILKRPGIDKREIQVTNETKDSAHKTAKAVAMKASNPRRPTVLDFSRLRPPTKLSAKCDGRNGLQLLVARGMGVSESVMARLPLNEDGHLLVVAGPGRGSASAPSLGTLSAMLATCVVAKVPFDVVDFGDLQTPFDLALGEMQRTIASPQRRFARKNLFESYLDQARALAQQSGTKASTRRVLFLTNTHRSRDLIDGGDVAYKLSELLEVAATGRVHVVLHSDTGAAASRILANADMLRQFGARLFARMDSDSSYQLAGSNEAERLVGDELLLWEQTGEKTKAVSFAPFDAKAWARIAQ</sequence>
<reference evidence="6 7" key="1">
    <citation type="journal article" date="2013" name="ISME J.">
        <title>A metabolic model for members of the genus Tetrasphaera involved in enhanced biological phosphorus removal.</title>
        <authorList>
            <person name="Kristiansen R."/>
            <person name="Nguyen H.T.T."/>
            <person name="Saunders A.M."/>
            <person name="Nielsen J.L."/>
            <person name="Wimmer R."/>
            <person name="Le V.Q."/>
            <person name="McIlroy S.J."/>
            <person name="Petrovski S."/>
            <person name="Seviour R.J."/>
            <person name="Calteau A."/>
            <person name="Nielsen K.L."/>
            <person name="Nielsen P.H."/>
        </authorList>
    </citation>
    <scope>NUCLEOTIDE SEQUENCE [LARGE SCALE GENOMIC DNA]</scope>
    <source>
        <strain evidence="6 7">Ben110</strain>
    </source>
</reference>
<accession>W6JVI1</accession>
<dbReference type="STRING" id="1193182.BN11_2230007"/>
<evidence type="ECO:0000256" key="1">
    <source>
        <dbReference type="ARBA" id="ARBA00022741"/>
    </source>
</evidence>
<dbReference type="PANTHER" id="PTHR22683">
    <property type="entry name" value="SPORULATION PROTEIN RELATED"/>
    <property type="match status" value="1"/>
</dbReference>
<dbReference type="PANTHER" id="PTHR22683:SF41">
    <property type="entry name" value="DNA TRANSLOCASE FTSK"/>
    <property type="match status" value="1"/>
</dbReference>
<keyword evidence="7" id="KW-1185">Reference proteome</keyword>
<dbReference type="InterPro" id="IPR002543">
    <property type="entry name" value="FtsK_dom"/>
</dbReference>
<feature type="region of interest" description="Disordered" evidence="4">
    <location>
        <begin position="460"/>
        <end position="491"/>
    </location>
</feature>
<organism evidence="6 7">
    <name type="scientific">Nostocoides australiense Ben110</name>
    <dbReference type="NCBI Taxonomy" id="1193182"/>
    <lineage>
        <taxon>Bacteria</taxon>
        <taxon>Bacillati</taxon>
        <taxon>Actinomycetota</taxon>
        <taxon>Actinomycetes</taxon>
        <taxon>Micrococcales</taxon>
        <taxon>Intrasporangiaceae</taxon>
        <taxon>Nostocoides</taxon>
    </lineage>
</organism>
<gene>
    <name evidence="6" type="ORF">BN11_2230007</name>
</gene>
<evidence type="ECO:0000256" key="2">
    <source>
        <dbReference type="ARBA" id="ARBA00022840"/>
    </source>
</evidence>
<evidence type="ECO:0000259" key="5">
    <source>
        <dbReference type="PROSITE" id="PS50901"/>
    </source>
</evidence>
<keyword evidence="1 3" id="KW-0547">Nucleotide-binding</keyword>
<protein>
    <recommendedName>
        <fullName evidence="5">FtsK domain-containing protein</fullName>
    </recommendedName>
</protein>
<dbReference type="InterPro" id="IPR050206">
    <property type="entry name" value="FtsK/SpoIIIE/SftA"/>
</dbReference>